<keyword evidence="2" id="KW-1003">Cell membrane</keyword>
<keyword evidence="3 6" id="KW-0812">Transmembrane</keyword>
<comment type="subcellular location">
    <subcellularLocation>
        <location evidence="1">Cell membrane</location>
        <topology evidence="1">Multi-pass membrane protein</topology>
    </subcellularLocation>
</comment>
<name>K2P688_9HYPH</name>
<dbReference type="EMBL" id="AMSI01000005">
    <property type="protein sequence ID" value="EKF42836.1"/>
    <property type="molecule type" value="Genomic_DNA"/>
</dbReference>
<feature type="transmembrane region" description="Helical" evidence="6">
    <location>
        <begin position="89"/>
        <end position="108"/>
    </location>
</feature>
<dbReference type="Pfam" id="PF06271">
    <property type="entry name" value="RDD"/>
    <property type="match status" value="1"/>
</dbReference>
<keyword evidence="5 6" id="KW-0472">Membrane</keyword>
<reference evidence="8 9" key="1">
    <citation type="journal article" date="2012" name="J. Bacteriol.">
        <title>Genome Sequence of Nitratireductor indicus Type Strain C115.</title>
        <authorList>
            <person name="Lai Q."/>
            <person name="Li G."/>
            <person name="Yu Z."/>
            <person name="Shao Z."/>
        </authorList>
    </citation>
    <scope>NUCLEOTIDE SEQUENCE [LARGE SCALE GENOMIC DNA]</scope>
    <source>
        <strain evidence="8 9">C115</strain>
    </source>
</reference>
<keyword evidence="4 6" id="KW-1133">Transmembrane helix</keyword>
<accession>K2P688</accession>
<evidence type="ECO:0000256" key="1">
    <source>
        <dbReference type="ARBA" id="ARBA00004651"/>
    </source>
</evidence>
<dbReference type="RefSeq" id="WP_009450179.1">
    <property type="nucleotide sequence ID" value="NZ_AMSI01000005.1"/>
</dbReference>
<dbReference type="InterPro" id="IPR051791">
    <property type="entry name" value="Pra-immunoreactive"/>
</dbReference>
<dbReference type="GO" id="GO:0005886">
    <property type="term" value="C:plasma membrane"/>
    <property type="evidence" value="ECO:0007669"/>
    <property type="project" value="UniProtKB-SubCell"/>
</dbReference>
<dbReference type="InterPro" id="IPR010432">
    <property type="entry name" value="RDD"/>
</dbReference>
<proteinExistence type="predicted"/>
<gene>
    <name evidence="8" type="ORF">NA8A_09219</name>
</gene>
<evidence type="ECO:0000256" key="2">
    <source>
        <dbReference type="ARBA" id="ARBA00022475"/>
    </source>
</evidence>
<dbReference type="PATRIC" id="fig|1231190.3.peg.1929"/>
<evidence type="ECO:0000256" key="3">
    <source>
        <dbReference type="ARBA" id="ARBA00022692"/>
    </source>
</evidence>
<evidence type="ECO:0000256" key="4">
    <source>
        <dbReference type="ARBA" id="ARBA00022989"/>
    </source>
</evidence>
<dbReference type="eggNOG" id="COG1714">
    <property type="taxonomic scope" value="Bacteria"/>
</dbReference>
<comment type="caution">
    <text evidence="8">The sequence shown here is derived from an EMBL/GenBank/DDBJ whole genome shotgun (WGS) entry which is preliminary data.</text>
</comment>
<dbReference type="STRING" id="721133.SAMN05216176_103221"/>
<sequence length="179" mass="19504">MMLDRFSGSGMLDLDERPNGPDLKWVRLKRAIAFLIDFVLYGLIAAGLSIALTLAMENLVSLFLDPSEGNGVNGLGTHTADSLYDLTRYVSGLAALAVAGIYVARTLGGPAQSTWGMRLLGLRLHRLDDRPITPRYALAHGLLFIGLTAIFAPFLLAPLFLSRKQTLHDRLLDTVAINK</sequence>
<evidence type="ECO:0000313" key="8">
    <source>
        <dbReference type="EMBL" id="EKF42836.1"/>
    </source>
</evidence>
<evidence type="ECO:0000256" key="5">
    <source>
        <dbReference type="ARBA" id="ARBA00023136"/>
    </source>
</evidence>
<evidence type="ECO:0000313" key="9">
    <source>
        <dbReference type="Proteomes" id="UP000007374"/>
    </source>
</evidence>
<dbReference type="PANTHER" id="PTHR36115:SF6">
    <property type="entry name" value="PROLINE-RICH ANTIGEN HOMOLOG"/>
    <property type="match status" value="1"/>
</dbReference>
<feature type="transmembrane region" description="Helical" evidence="6">
    <location>
        <begin position="32"/>
        <end position="56"/>
    </location>
</feature>
<dbReference type="PANTHER" id="PTHR36115">
    <property type="entry name" value="PROLINE-RICH ANTIGEN HOMOLOG-RELATED"/>
    <property type="match status" value="1"/>
</dbReference>
<feature type="domain" description="RDD" evidence="7">
    <location>
        <begin position="29"/>
        <end position="172"/>
    </location>
</feature>
<feature type="transmembrane region" description="Helical" evidence="6">
    <location>
        <begin position="136"/>
        <end position="161"/>
    </location>
</feature>
<evidence type="ECO:0000256" key="6">
    <source>
        <dbReference type="SAM" id="Phobius"/>
    </source>
</evidence>
<keyword evidence="9" id="KW-1185">Reference proteome</keyword>
<evidence type="ECO:0000259" key="7">
    <source>
        <dbReference type="Pfam" id="PF06271"/>
    </source>
</evidence>
<dbReference type="OrthoDB" id="7270324at2"/>
<dbReference type="AlphaFoldDB" id="K2P688"/>
<dbReference type="Proteomes" id="UP000007374">
    <property type="component" value="Unassembled WGS sequence"/>
</dbReference>
<organism evidence="8 9">
    <name type="scientific">Nitratireductor indicus C115</name>
    <dbReference type="NCBI Taxonomy" id="1231190"/>
    <lineage>
        <taxon>Bacteria</taxon>
        <taxon>Pseudomonadati</taxon>
        <taxon>Pseudomonadota</taxon>
        <taxon>Alphaproteobacteria</taxon>
        <taxon>Hyphomicrobiales</taxon>
        <taxon>Phyllobacteriaceae</taxon>
        <taxon>Nitratireductor</taxon>
    </lineage>
</organism>
<protein>
    <submittedName>
        <fullName evidence="8">RDD domain-containing protein</fullName>
    </submittedName>
</protein>